<protein>
    <submittedName>
        <fullName evidence="1">Uncharacterized protein</fullName>
    </submittedName>
</protein>
<proteinExistence type="predicted"/>
<dbReference type="OrthoDB" id="1258790at2"/>
<dbReference type="AlphaFoldDB" id="A0A1G9WBZ2"/>
<dbReference type="EMBL" id="FNGS01000009">
    <property type="protein sequence ID" value="SDM81817.1"/>
    <property type="molecule type" value="Genomic_DNA"/>
</dbReference>
<organism evidence="1 2">
    <name type="scientific">Siphonobacter aquaeclarae</name>
    <dbReference type="NCBI Taxonomy" id="563176"/>
    <lineage>
        <taxon>Bacteria</taxon>
        <taxon>Pseudomonadati</taxon>
        <taxon>Bacteroidota</taxon>
        <taxon>Cytophagia</taxon>
        <taxon>Cytophagales</taxon>
        <taxon>Cytophagaceae</taxon>
        <taxon>Siphonobacter</taxon>
    </lineage>
</organism>
<sequence length="162" mass="18934">MSSMLIDAIFRGSILSVKFDFLIELIANSQEVRFNYPEDLSVSSFDELIKAIRLNDNVDLAFCSGNILIIDREVRSVFINFARANYDIELLFFFDIKDIAFDTDIKNFDYLKRWMEQYKMAFGFDYYVCQMDNASKDEYYFDSHAPGPLFSHIVAPSEYPPD</sequence>
<accession>A0A1G9WBZ2</accession>
<reference evidence="1 2" key="1">
    <citation type="submission" date="2016-10" db="EMBL/GenBank/DDBJ databases">
        <authorList>
            <person name="de Groot N.N."/>
        </authorList>
    </citation>
    <scope>NUCLEOTIDE SEQUENCE [LARGE SCALE GENOMIC DNA]</scope>
    <source>
        <strain evidence="1 2">DSM 21668</strain>
    </source>
</reference>
<dbReference type="RefSeq" id="WP_143011180.1">
    <property type="nucleotide sequence ID" value="NZ_FNGS01000009.1"/>
</dbReference>
<dbReference type="Proteomes" id="UP000198901">
    <property type="component" value="Unassembled WGS sequence"/>
</dbReference>
<keyword evidence="2" id="KW-1185">Reference proteome</keyword>
<name>A0A1G9WBZ2_9BACT</name>
<gene>
    <name evidence="1" type="ORF">SAMN04488090_4320</name>
</gene>
<evidence type="ECO:0000313" key="2">
    <source>
        <dbReference type="Proteomes" id="UP000198901"/>
    </source>
</evidence>
<evidence type="ECO:0000313" key="1">
    <source>
        <dbReference type="EMBL" id="SDM81817.1"/>
    </source>
</evidence>